<dbReference type="Pfam" id="PF00011">
    <property type="entry name" value="HSP20"/>
    <property type="match status" value="1"/>
</dbReference>
<dbReference type="InterPro" id="IPR031107">
    <property type="entry name" value="Small_HSP"/>
</dbReference>
<keyword evidence="4" id="KW-0346">Stress response</keyword>
<sequence length="147" mass="16367">MSTSLLKGSTLLPTFFDDMFKPWKDLFEGNGVRTWTATVPAVNISEEKDAFKLSLAAPGMSKADFNVDVDGDMLTISAEKEEKKETKDEKISREEYNYSSFSRSFRLPEGVKKDGISAVYQDGVLKLSLPKKEESKNGGQAQKIQIS</sequence>
<dbReference type="EMBL" id="PYGK01000002">
    <property type="protein sequence ID" value="PSL34663.1"/>
    <property type="molecule type" value="Genomic_DNA"/>
</dbReference>
<dbReference type="InterPro" id="IPR002068">
    <property type="entry name" value="A-crystallin/Hsp20_dom"/>
</dbReference>
<proteinExistence type="inferred from homology"/>
<evidence type="ECO:0000313" key="4">
    <source>
        <dbReference type="EMBL" id="PSL34663.1"/>
    </source>
</evidence>
<reference evidence="4 5" key="1">
    <citation type="submission" date="2018-03" db="EMBL/GenBank/DDBJ databases">
        <title>Genomic Encyclopedia of Archaeal and Bacterial Type Strains, Phase II (KMG-II): from individual species to whole genera.</title>
        <authorList>
            <person name="Goeker M."/>
        </authorList>
    </citation>
    <scope>NUCLEOTIDE SEQUENCE [LARGE SCALE GENOMIC DNA]</scope>
    <source>
        <strain evidence="4 5">DSM 18107</strain>
    </source>
</reference>
<organism evidence="4 5">
    <name type="scientific">Chitinophaga ginsengisoli</name>
    <dbReference type="NCBI Taxonomy" id="363837"/>
    <lineage>
        <taxon>Bacteria</taxon>
        <taxon>Pseudomonadati</taxon>
        <taxon>Bacteroidota</taxon>
        <taxon>Chitinophagia</taxon>
        <taxon>Chitinophagales</taxon>
        <taxon>Chitinophagaceae</taxon>
        <taxon>Chitinophaga</taxon>
    </lineage>
</organism>
<comment type="similarity">
    <text evidence="1 2">Belongs to the small heat shock protein (HSP20) family.</text>
</comment>
<evidence type="ECO:0000313" key="5">
    <source>
        <dbReference type="Proteomes" id="UP000240978"/>
    </source>
</evidence>
<gene>
    <name evidence="4" type="ORF">CLV42_102236</name>
</gene>
<dbReference type="PANTHER" id="PTHR11527">
    <property type="entry name" value="HEAT-SHOCK PROTEIN 20 FAMILY MEMBER"/>
    <property type="match status" value="1"/>
</dbReference>
<protein>
    <submittedName>
        <fullName evidence="4">Heat shock protein Hsp20</fullName>
    </submittedName>
</protein>
<dbReference type="Gene3D" id="2.60.40.790">
    <property type="match status" value="1"/>
</dbReference>
<keyword evidence="5" id="KW-1185">Reference proteome</keyword>
<comment type="caution">
    <text evidence="4">The sequence shown here is derived from an EMBL/GenBank/DDBJ whole genome shotgun (WGS) entry which is preliminary data.</text>
</comment>
<accession>A0A2P8GL15</accession>
<dbReference type="SUPFAM" id="SSF49764">
    <property type="entry name" value="HSP20-like chaperones"/>
    <property type="match status" value="1"/>
</dbReference>
<dbReference type="InterPro" id="IPR008978">
    <property type="entry name" value="HSP20-like_chaperone"/>
</dbReference>
<evidence type="ECO:0000256" key="2">
    <source>
        <dbReference type="RuleBase" id="RU003616"/>
    </source>
</evidence>
<dbReference type="Proteomes" id="UP000240978">
    <property type="component" value="Unassembled WGS sequence"/>
</dbReference>
<evidence type="ECO:0000256" key="1">
    <source>
        <dbReference type="PROSITE-ProRule" id="PRU00285"/>
    </source>
</evidence>
<dbReference type="OrthoDB" id="9814487at2"/>
<evidence type="ECO:0000259" key="3">
    <source>
        <dbReference type="PROSITE" id="PS01031"/>
    </source>
</evidence>
<feature type="domain" description="SHSP" evidence="3">
    <location>
        <begin position="33"/>
        <end position="147"/>
    </location>
</feature>
<name>A0A2P8GL15_9BACT</name>
<dbReference type="CDD" id="cd06464">
    <property type="entry name" value="ACD_sHsps-like"/>
    <property type="match status" value="1"/>
</dbReference>
<dbReference type="PROSITE" id="PS01031">
    <property type="entry name" value="SHSP"/>
    <property type="match status" value="1"/>
</dbReference>
<dbReference type="AlphaFoldDB" id="A0A2P8GL15"/>
<dbReference type="RefSeq" id="WP_106600942.1">
    <property type="nucleotide sequence ID" value="NZ_PYGK01000002.1"/>
</dbReference>